<feature type="coiled-coil region" evidence="6">
    <location>
        <begin position="241"/>
        <end position="275"/>
    </location>
</feature>
<evidence type="ECO:0000256" key="7">
    <source>
        <dbReference type="SAM" id="MobiDB-lite"/>
    </source>
</evidence>
<comment type="caution">
    <text evidence="9">The sequence shown here is derived from an EMBL/GenBank/DDBJ whole genome shotgun (WGS) entry which is preliminary data.</text>
</comment>
<evidence type="ECO:0000313" key="10">
    <source>
        <dbReference type="Proteomes" id="UP001642405"/>
    </source>
</evidence>
<organism evidence="9 10">
    <name type="scientific">Sporothrix curviconia</name>
    <dbReference type="NCBI Taxonomy" id="1260050"/>
    <lineage>
        <taxon>Eukaryota</taxon>
        <taxon>Fungi</taxon>
        <taxon>Dikarya</taxon>
        <taxon>Ascomycota</taxon>
        <taxon>Pezizomycotina</taxon>
        <taxon>Sordariomycetes</taxon>
        <taxon>Sordariomycetidae</taxon>
        <taxon>Ophiostomatales</taxon>
        <taxon>Ophiostomataceae</taxon>
        <taxon>Sporothrix</taxon>
    </lineage>
</organism>
<dbReference type="Pfam" id="PF04791">
    <property type="entry name" value="LMBR1"/>
    <property type="match status" value="1"/>
</dbReference>
<feature type="transmembrane region" description="Helical" evidence="8">
    <location>
        <begin position="54"/>
        <end position="75"/>
    </location>
</feature>
<protein>
    <recommendedName>
        <fullName evidence="11">Lysosomal cobalamin transporter</fullName>
    </recommendedName>
</protein>
<feature type="transmembrane region" description="Helical" evidence="8">
    <location>
        <begin position="548"/>
        <end position="566"/>
    </location>
</feature>
<evidence type="ECO:0000256" key="4">
    <source>
        <dbReference type="ARBA" id="ARBA00022989"/>
    </source>
</evidence>
<keyword evidence="4 8" id="KW-1133">Transmembrane helix</keyword>
<dbReference type="Proteomes" id="UP001642405">
    <property type="component" value="Unassembled WGS sequence"/>
</dbReference>
<evidence type="ECO:0008006" key="11">
    <source>
        <dbReference type="Google" id="ProtNLM"/>
    </source>
</evidence>
<evidence type="ECO:0000256" key="1">
    <source>
        <dbReference type="ARBA" id="ARBA00004141"/>
    </source>
</evidence>
<dbReference type="PANTHER" id="PTHR21355">
    <property type="entry name" value="G-PROTEIN COUPLED RECEPTOR-ASSOCIATED PROTEIN LMBRD2"/>
    <property type="match status" value="1"/>
</dbReference>
<keyword evidence="10" id="KW-1185">Reference proteome</keyword>
<evidence type="ECO:0000256" key="5">
    <source>
        <dbReference type="ARBA" id="ARBA00023136"/>
    </source>
</evidence>
<keyword evidence="3 8" id="KW-0812">Transmembrane</keyword>
<feature type="transmembrane region" description="Helical" evidence="8">
    <location>
        <begin position="455"/>
        <end position="476"/>
    </location>
</feature>
<feature type="transmembrane region" description="Helical" evidence="8">
    <location>
        <begin position="133"/>
        <end position="153"/>
    </location>
</feature>
<gene>
    <name evidence="9" type="ORF">SCUCBS95973_003227</name>
</gene>
<evidence type="ECO:0000313" key="9">
    <source>
        <dbReference type="EMBL" id="CAK7217653.1"/>
    </source>
</evidence>
<proteinExistence type="inferred from homology"/>
<dbReference type="EMBL" id="CAWUHB010000013">
    <property type="protein sequence ID" value="CAK7217653.1"/>
    <property type="molecule type" value="Genomic_DNA"/>
</dbReference>
<feature type="region of interest" description="Disordered" evidence="7">
    <location>
        <begin position="757"/>
        <end position="806"/>
    </location>
</feature>
<dbReference type="PANTHER" id="PTHR21355:SF0">
    <property type="entry name" value="G-PROTEIN COUPLED RECEPTOR-ASSOCIATED PROTEIN LMBRD2"/>
    <property type="match status" value="1"/>
</dbReference>
<keyword evidence="5 8" id="KW-0472">Membrane</keyword>
<keyword evidence="6" id="KW-0175">Coiled coil</keyword>
<feature type="compositionally biased region" description="Polar residues" evidence="7">
    <location>
        <begin position="797"/>
        <end position="806"/>
    </location>
</feature>
<feature type="compositionally biased region" description="Low complexity" evidence="7">
    <location>
        <begin position="704"/>
        <end position="713"/>
    </location>
</feature>
<evidence type="ECO:0000256" key="3">
    <source>
        <dbReference type="ARBA" id="ARBA00022692"/>
    </source>
</evidence>
<accession>A0ABP0BDG5</accession>
<feature type="transmembrane region" description="Helical" evidence="8">
    <location>
        <begin position="397"/>
        <end position="424"/>
    </location>
</feature>
<evidence type="ECO:0000256" key="8">
    <source>
        <dbReference type="SAM" id="Phobius"/>
    </source>
</evidence>
<dbReference type="InterPro" id="IPR051584">
    <property type="entry name" value="GPCR-associated_LMBR1"/>
</dbReference>
<sequence length="806" mass="88913">MPQPFVIARAAAAAITGINGVDIDASSSPASSAASSFFSGLTTFSSSNPVKSEVFASLAVLLFSLIALLILRFYLPLRTTPAYLLVPVFFAIFLPANIVLLVPIDLASSAQTDDEATRGIWLPQSVLWVSWRITYWLTFVLTWFILPILGEYSDAGYRAPKDRIIYSLRSNAQYHAMVFGSGIVGLAYVIVMYGFSVDSIKGLVMALAYCWGLILAIYLMGHGLVAIPRRLIRTATPSRRLRRLQSQAPKLYEKLEEAEMDLEDVELQVVELGQRKTGSALDYREWIEEINEGVSLADNNPRAGGGYGSRTSAASADDRIVPTVITKKYMADLTRRLVRARHARSRYASEWNYLVQSYARTQAVLNSATHKRLELAKPSANDTLWDRVSLLSPYQRYLVFYHVVPFARLALGVVLATASVAIVWSELVKAALPEASVIRLTVVHHWTGEKGQVGFAGQLIATIWILYMCAAALTSITEVKVWRGRALVKRHTAHESAFWYASQVARLSIPLSYNFLTFLSSSVYKKTVFFNFLGRLITFTRLGTWFDYLLPTFVLFPVLATLFGLYGRVRRFFGYGADLAGSDDENGDDEGGGLRNYGTGSWREGRDLLERELNGTSIRQRRLEAAAGRSGTGLDAGGRRSPVMVIPGGRGSAAYHDDPEDGGVLSSSEGAHPTTPFAVSPSSSGMLPTAPSARTRTLGAGAGSSSRNQTRNHNQQRRPYYDEDDEEEEDNFFQQLSHRMKNTVDTMETPKWLQGIGQGFKKPKWMPGNNDDDGAGSSSSNNAPSSGNDNGIRRWFGNSSEGRIRL</sequence>
<feature type="transmembrane region" description="Helical" evidence="8">
    <location>
        <begin position="82"/>
        <end position="104"/>
    </location>
</feature>
<feature type="transmembrane region" description="Helical" evidence="8">
    <location>
        <begin position="202"/>
        <end position="227"/>
    </location>
</feature>
<evidence type="ECO:0000256" key="6">
    <source>
        <dbReference type="SAM" id="Coils"/>
    </source>
</evidence>
<reference evidence="9 10" key="1">
    <citation type="submission" date="2024-01" db="EMBL/GenBank/DDBJ databases">
        <authorList>
            <person name="Allen C."/>
            <person name="Tagirdzhanova G."/>
        </authorList>
    </citation>
    <scope>NUCLEOTIDE SEQUENCE [LARGE SCALE GENOMIC DNA]</scope>
</reference>
<comment type="subcellular location">
    <subcellularLocation>
        <location evidence="1">Membrane</location>
        <topology evidence="1">Multi-pass membrane protein</topology>
    </subcellularLocation>
</comment>
<feature type="compositionally biased region" description="Acidic residues" evidence="7">
    <location>
        <begin position="722"/>
        <end position="731"/>
    </location>
</feature>
<feature type="region of interest" description="Disordered" evidence="7">
    <location>
        <begin position="622"/>
        <end position="731"/>
    </location>
</feature>
<dbReference type="InterPro" id="IPR006876">
    <property type="entry name" value="LMBR1-like_membr_prot"/>
</dbReference>
<feature type="compositionally biased region" description="Low complexity" evidence="7">
    <location>
        <begin position="775"/>
        <end position="790"/>
    </location>
</feature>
<evidence type="ECO:0000256" key="2">
    <source>
        <dbReference type="ARBA" id="ARBA00010487"/>
    </source>
</evidence>
<comment type="similarity">
    <text evidence="2">Belongs to the LIMR family.</text>
</comment>
<name>A0ABP0BDG5_9PEZI</name>
<feature type="transmembrane region" description="Helical" evidence="8">
    <location>
        <begin position="174"/>
        <end position="196"/>
    </location>
</feature>